<evidence type="ECO:0000256" key="3">
    <source>
        <dbReference type="SAM" id="MobiDB-lite"/>
    </source>
</evidence>
<dbReference type="GeneID" id="23617897"/>
<dbReference type="InterPro" id="IPR004881">
    <property type="entry name" value="Ribosome_biogen_GTPase_RsgA"/>
</dbReference>
<gene>
    <name evidence="7" type="ORF">APUTEX25_000422</name>
    <name evidence="6" type="ORF">F751_6506</name>
</gene>
<dbReference type="PANTHER" id="PTHR32120">
    <property type="entry name" value="SMALL RIBOSOMAL SUBUNIT BIOGENESIS GTPASE RSGA"/>
    <property type="match status" value="1"/>
</dbReference>
<dbReference type="eggNOG" id="ENOG502QRR1">
    <property type="taxonomic scope" value="Eukaryota"/>
</dbReference>
<evidence type="ECO:0000313" key="8">
    <source>
        <dbReference type="Proteomes" id="UP000028924"/>
    </source>
</evidence>
<feature type="compositionally biased region" description="Basic residues" evidence="3">
    <location>
        <begin position="408"/>
        <end position="425"/>
    </location>
</feature>
<dbReference type="InterPro" id="IPR010914">
    <property type="entry name" value="RsgA_GTPase_dom"/>
</dbReference>
<dbReference type="Pfam" id="PF03193">
    <property type="entry name" value="RsgA_GTPase"/>
    <property type="match status" value="1"/>
</dbReference>
<reference evidence="9" key="2">
    <citation type="journal article" date="2018" name="Algal Res.">
        <title>Characterization of plant carbon substrate utilization by Auxenochlorella protothecoides.</title>
        <authorList>
            <person name="Vogler B.W."/>
            <person name="Starkenburg S.R."/>
            <person name="Sudasinghe N."/>
            <person name="Schambach J.Y."/>
            <person name="Rollin J.A."/>
            <person name="Pattathil S."/>
            <person name="Barry A.N."/>
        </authorList>
    </citation>
    <scope>NUCLEOTIDE SEQUENCE [LARGE SCALE GENOMIC DNA]</scope>
    <source>
        <strain evidence="9">UTEX 25</strain>
    </source>
</reference>
<dbReference type="RefSeq" id="XP_011402036.1">
    <property type="nucleotide sequence ID" value="XM_011403734.1"/>
</dbReference>
<dbReference type="HAMAP" id="MF_01820">
    <property type="entry name" value="GTPase_RsgA"/>
    <property type="match status" value="1"/>
</dbReference>
<dbReference type="GO" id="GO:0005525">
    <property type="term" value="F:GTP binding"/>
    <property type="evidence" value="ECO:0007669"/>
    <property type="project" value="UniProtKB-KW"/>
</dbReference>
<dbReference type="Gene3D" id="3.40.50.300">
    <property type="entry name" value="P-loop containing nucleotide triphosphate hydrolases"/>
    <property type="match status" value="1"/>
</dbReference>
<feature type="domain" description="EngC GTPase" evidence="4">
    <location>
        <begin position="179"/>
        <end position="336"/>
    </location>
</feature>
<reference evidence="7" key="4">
    <citation type="submission" date="2018-11" db="EMBL/GenBank/DDBJ databases">
        <title>Characterization of plant carbon substrate utilization by Auxenochlorella protothecoides.</title>
        <authorList>
            <person name="Vogler B.W."/>
            <person name="Starkenburg S.R."/>
            <person name="Sudasinghe N."/>
            <person name="Schambach J.Y."/>
            <person name="Rollin J.A."/>
            <person name="Pattathil S."/>
            <person name="Barry A.N."/>
        </authorList>
    </citation>
    <scope>NUCLEOTIDE SEQUENCE [LARGE SCALE GENOMIC DNA]</scope>
    <source>
        <strain evidence="7">UTEX 25</strain>
    </source>
</reference>
<dbReference type="NCBIfam" id="TIGR00157">
    <property type="entry name" value="ribosome small subunit-dependent GTPase A"/>
    <property type="match status" value="1"/>
</dbReference>
<dbReference type="CDD" id="cd01854">
    <property type="entry name" value="YjeQ_EngC"/>
    <property type="match status" value="1"/>
</dbReference>
<accession>A0A087STD3</accession>
<evidence type="ECO:0000259" key="5">
    <source>
        <dbReference type="PROSITE" id="PS51721"/>
    </source>
</evidence>
<evidence type="ECO:0000313" key="6">
    <source>
        <dbReference type="EMBL" id="KFM28987.1"/>
    </source>
</evidence>
<name>A0A087STD3_AUXPR</name>
<organism evidence="6 8">
    <name type="scientific">Auxenochlorella protothecoides</name>
    <name type="common">Green microalga</name>
    <name type="synonym">Chlorella protothecoides</name>
    <dbReference type="NCBI Taxonomy" id="3075"/>
    <lineage>
        <taxon>Eukaryota</taxon>
        <taxon>Viridiplantae</taxon>
        <taxon>Chlorophyta</taxon>
        <taxon>core chlorophytes</taxon>
        <taxon>Trebouxiophyceae</taxon>
        <taxon>Chlorellales</taxon>
        <taxon>Chlorellaceae</taxon>
        <taxon>Auxenochlorella</taxon>
    </lineage>
</organism>
<sequence>MQSVAGLRCTALRPFIASSRQPALLLACVSRAWGRERAGLHRATPTIAALKPSSEFPADYHIGQTSSVPLAPLCPLLAGTGQVMAAQANYLRVRLEELEDAAGEVAWRAGQAPQDPGMPLPGPGEDTLLCTARGLLKKMQTRVMVGDRVHLSGIDWTSLRGSVDGVHPRSSVLHEPRVANVSRLLLVFSLAAPPFDPGPATRYLVAGEAAGLDLSVVLNKADLVEAAEAQALVDEVTSWGYNVILASTETGVGLAEMADAMAGHTAVLAGPSGGGKSSLINALARRATSAAGVDPTPVEQAVGEVSPRIGRGRHTTRNVTLLPLGAGAVVDTPGFNQPGLEGVPPDRLASFFPEIRARGERACAFANCRHLGEPGCRVAQPPWARYQHYVALLEERVAAEREEAARAVGKKARQGTTRVKARAGGRRVLEAKLESKTHRRTSRRSRHQQLAELAEEGMEEV</sequence>
<feature type="compositionally biased region" description="Basic residues" evidence="3">
    <location>
        <begin position="437"/>
        <end position="447"/>
    </location>
</feature>
<dbReference type="Proteomes" id="UP000028924">
    <property type="component" value="Unassembled WGS sequence"/>
</dbReference>
<reference evidence="6 8" key="1">
    <citation type="journal article" date="2014" name="BMC Genomics">
        <title>Oil accumulation mechanisms of the oleaginous microalga Chlorella protothecoides revealed through its genome, transcriptomes, and proteomes.</title>
        <authorList>
            <person name="Gao C."/>
            <person name="Wang Y."/>
            <person name="Shen Y."/>
            <person name="Yan D."/>
            <person name="He X."/>
            <person name="Dai J."/>
            <person name="Wu Q."/>
        </authorList>
    </citation>
    <scope>NUCLEOTIDE SEQUENCE [LARGE SCALE GENOMIC DNA]</scope>
    <source>
        <strain evidence="6 8">0710</strain>
    </source>
</reference>
<dbReference type="AlphaFoldDB" id="A0A087STD3"/>
<dbReference type="InterPro" id="IPR027417">
    <property type="entry name" value="P-loop_NTPase"/>
</dbReference>
<feature type="region of interest" description="Disordered" evidence="3">
    <location>
        <begin position="408"/>
        <end position="461"/>
    </location>
</feature>
<dbReference type="PROSITE" id="PS51721">
    <property type="entry name" value="G_CP"/>
    <property type="match status" value="1"/>
</dbReference>
<protein>
    <submittedName>
        <fullName evidence="6">Putative ribosome biogenesis GTPase RsgA</fullName>
    </submittedName>
</protein>
<keyword evidence="2" id="KW-0342">GTP-binding</keyword>
<dbReference type="InterPro" id="IPR030378">
    <property type="entry name" value="G_CP_dom"/>
</dbReference>
<proteinExistence type="inferred from homology"/>
<dbReference type="InterPro" id="IPR012340">
    <property type="entry name" value="NA-bd_OB-fold"/>
</dbReference>
<evidence type="ECO:0000313" key="7">
    <source>
        <dbReference type="EMBL" id="RMZ54905.1"/>
    </source>
</evidence>
<feature type="compositionally biased region" description="Basic and acidic residues" evidence="3">
    <location>
        <begin position="427"/>
        <end position="436"/>
    </location>
</feature>
<keyword evidence="8" id="KW-1185">Reference proteome</keyword>
<dbReference type="PANTHER" id="PTHR32120:SF11">
    <property type="entry name" value="SMALL RIBOSOMAL SUBUNIT BIOGENESIS GTPASE RSGA 1, MITOCHONDRIAL-RELATED"/>
    <property type="match status" value="1"/>
</dbReference>
<dbReference type="EMBL" id="KL662185">
    <property type="protein sequence ID" value="KFM28987.1"/>
    <property type="molecule type" value="Genomic_DNA"/>
</dbReference>
<dbReference type="PROSITE" id="PS50936">
    <property type="entry name" value="ENGC_GTPASE"/>
    <property type="match status" value="1"/>
</dbReference>
<evidence type="ECO:0000313" key="9">
    <source>
        <dbReference type="Proteomes" id="UP000279271"/>
    </source>
</evidence>
<evidence type="ECO:0000256" key="1">
    <source>
        <dbReference type="ARBA" id="ARBA00022741"/>
    </source>
</evidence>
<dbReference type="EMBL" id="QOKY01000172">
    <property type="protein sequence ID" value="RMZ54905.1"/>
    <property type="molecule type" value="Genomic_DNA"/>
</dbReference>
<dbReference type="Proteomes" id="UP000279271">
    <property type="component" value="Unassembled WGS sequence"/>
</dbReference>
<dbReference type="KEGG" id="apro:F751_6506"/>
<feature type="domain" description="CP-type G" evidence="5">
    <location>
        <begin position="170"/>
        <end position="338"/>
    </location>
</feature>
<evidence type="ECO:0000259" key="4">
    <source>
        <dbReference type="PROSITE" id="PS50936"/>
    </source>
</evidence>
<dbReference type="STRING" id="3075.A0A087STD3"/>
<dbReference type="GO" id="GO:0003924">
    <property type="term" value="F:GTPase activity"/>
    <property type="evidence" value="ECO:0007669"/>
    <property type="project" value="InterPro"/>
</dbReference>
<dbReference type="SUPFAM" id="SSF52540">
    <property type="entry name" value="P-loop containing nucleoside triphosphate hydrolases"/>
    <property type="match status" value="1"/>
</dbReference>
<dbReference type="Gene3D" id="2.40.50.140">
    <property type="entry name" value="Nucleic acid-binding proteins"/>
    <property type="match status" value="1"/>
</dbReference>
<keyword evidence="1" id="KW-0547">Nucleotide-binding</keyword>
<dbReference type="Gene3D" id="1.10.40.50">
    <property type="entry name" value="Probable gtpase engc, domain 3"/>
    <property type="match status" value="1"/>
</dbReference>
<evidence type="ECO:0000256" key="2">
    <source>
        <dbReference type="ARBA" id="ARBA00023134"/>
    </source>
</evidence>
<reference evidence="7" key="3">
    <citation type="submission" date="2018-10" db="EMBL/GenBank/DDBJ databases">
        <authorList>
            <person name="Hovde B."/>
            <person name="Zhang X."/>
        </authorList>
    </citation>
    <scope>NUCLEOTIDE SEQUENCE [LARGE SCALE GENOMIC DNA]</scope>
    <source>
        <strain evidence="7">UTEX 25</strain>
    </source>
</reference>
<dbReference type="OrthoDB" id="442158at2759"/>